<dbReference type="Pfam" id="PF02182">
    <property type="entry name" value="SAD_SRA"/>
    <property type="match status" value="1"/>
</dbReference>
<dbReference type="Gene3D" id="2.30.280.10">
    <property type="entry name" value="SRA-YDG"/>
    <property type="match status" value="1"/>
</dbReference>
<dbReference type="GO" id="GO:0003690">
    <property type="term" value="F:double-stranded DNA binding"/>
    <property type="evidence" value="ECO:0007669"/>
    <property type="project" value="TreeGrafter"/>
</dbReference>
<reference evidence="6" key="1">
    <citation type="submission" date="2019-07" db="EMBL/GenBank/DDBJ databases">
        <authorList>
            <person name="Dittberner H."/>
        </authorList>
    </citation>
    <scope>NUCLEOTIDE SEQUENCE [LARGE SCALE GENOMIC DNA]</scope>
</reference>
<name>A0A565BKE5_9BRAS</name>
<evidence type="ECO:0000256" key="3">
    <source>
        <dbReference type="PROSITE-ProRule" id="PRU00358"/>
    </source>
</evidence>
<evidence type="ECO:0000256" key="2">
    <source>
        <dbReference type="ARBA" id="ARBA00023242"/>
    </source>
</evidence>
<dbReference type="GO" id="GO:0000775">
    <property type="term" value="C:chromosome, centromeric region"/>
    <property type="evidence" value="ECO:0007669"/>
    <property type="project" value="UniProtKB-SubCell"/>
</dbReference>
<dbReference type="GO" id="GO:0005634">
    <property type="term" value="C:nucleus"/>
    <property type="evidence" value="ECO:0007669"/>
    <property type="project" value="UniProtKB-SubCell"/>
</dbReference>
<feature type="signal peptide" evidence="4">
    <location>
        <begin position="1"/>
        <end position="26"/>
    </location>
</feature>
<dbReference type="PANTHER" id="PTHR45660:SF3">
    <property type="entry name" value="HISTONE-LYSINE N-METHYLTRANSFERASE FAMILY MEMBER SUVH9"/>
    <property type="match status" value="1"/>
</dbReference>
<dbReference type="InterPro" id="IPR015947">
    <property type="entry name" value="PUA-like_sf"/>
</dbReference>
<dbReference type="EMBL" id="CABITT030000004">
    <property type="protein sequence ID" value="VVB01303.1"/>
    <property type="molecule type" value="Genomic_DNA"/>
</dbReference>
<feature type="domain" description="YDG" evidence="5">
    <location>
        <begin position="1"/>
        <end position="94"/>
    </location>
</feature>
<dbReference type="Proteomes" id="UP000489600">
    <property type="component" value="Unassembled WGS sequence"/>
</dbReference>
<evidence type="ECO:0000256" key="1">
    <source>
        <dbReference type="ARBA" id="ARBA00004584"/>
    </source>
</evidence>
<evidence type="ECO:0000256" key="4">
    <source>
        <dbReference type="SAM" id="SignalP"/>
    </source>
</evidence>
<dbReference type="SUPFAM" id="SSF88697">
    <property type="entry name" value="PUA domain-like"/>
    <property type="match status" value="1"/>
</dbReference>
<dbReference type="OrthoDB" id="5792673at2759"/>
<gene>
    <name evidence="6" type="ORF">ANE_LOCUS11747</name>
</gene>
<keyword evidence="4" id="KW-0732">Signal</keyword>
<comment type="subcellular location">
    <subcellularLocation>
        <location evidence="1">Chromosome</location>
        <location evidence="1">Centromere</location>
    </subcellularLocation>
    <subcellularLocation>
        <location evidence="3">Nucleus</location>
    </subcellularLocation>
</comment>
<evidence type="ECO:0000259" key="5">
    <source>
        <dbReference type="PROSITE" id="PS51015"/>
    </source>
</evidence>
<dbReference type="PROSITE" id="PS51257">
    <property type="entry name" value="PROKAR_LIPOPROTEIN"/>
    <property type="match status" value="1"/>
</dbReference>
<protein>
    <recommendedName>
        <fullName evidence="5">YDG domain-containing protein</fullName>
    </recommendedName>
</protein>
<dbReference type="PANTHER" id="PTHR45660">
    <property type="entry name" value="HISTONE-LYSINE N-METHYLTRANSFERASE SETMAR"/>
    <property type="match status" value="1"/>
</dbReference>
<feature type="chain" id="PRO_5021767578" description="YDG domain-containing protein" evidence="4">
    <location>
        <begin position="27"/>
        <end position="94"/>
    </location>
</feature>
<evidence type="ECO:0000313" key="6">
    <source>
        <dbReference type="EMBL" id="VVB01303.1"/>
    </source>
</evidence>
<sequence>MECKLVTFSSLGLSCVLWVYMEKTQGEIDFLTGSLSSNGEPIATSVIVSGGYEDDDDQGDVIIYTDHGGQDKIGRQAKHHKLEGENLSLSRSRY</sequence>
<dbReference type="InterPro" id="IPR036987">
    <property type="entry name" value="SRA-YDG_sf"/>
</dbReference>
<dbReference type="InterPro" id="IPR003105">
    <property type="entry name" value="SRA_YDG"/>
</dbReference>
<dbReference type="AlphaFoldDB" id="A0A565BKE5"/>
<dbReference type="SMART" id="SM00466">
    <property type="entry name" value="SRA"/>
    <property type="match status" value="1"/>
</dbReference>
<dbReference type="InterPro" id="IPR051357">
    <property type="entry name" value="H3K9_HMTase_SUVAR3-9"/>
</dbReference>
<evidence type="ECO:0000313" key="7">
    <source>
        <dbReference type="Proteomes" id="UP000489600"/>
    </source>
</evidence>
<accession>A0A565BKE5</accession>
<keyword evidence="7" id="KW-1185">Reference proteome</keyword>
<keyword evidence="2 3" id="KW-0539">Nucleus</keyword>
<dbReference type="PROSITE" id="PS51015">
    <property type="entry name" value="YDG"/>
    <property type="match status" value="1"/>
</dbReference>
<organism evidence="6 7">
    <name type="scientific">Arabis nemorensis</name>
    <dbReference type="NCBI Taxonomy" id="586526"/>
    <lineage>
        <taxon>Eukaryota</taxon>
        <taxon>Viridiplantae</taxon>
        <taxon>Streptophyta</taxon>
        <taxon>Embryophyta</taxon>
        <taxon>Tracheophyta</taxon>
        <taxon>Spermatophyta</taxon>
        <taxon>Magnoliopsida</taxon>
        <taxon>eudicotyledons</taxon>
        <taxon>Gunneridae</taxon>
        <taxon>Pentapetalae</taxon>
        <taxon>rosids</taxon>
        <taxon>malvids</taxon>
        <taxon>Brassicales</taxon>
        <taxon>Brassicaceae</taxon>
        <taxon>Arabideae</taxon>
        <taxon>Arabis</taxon>
    </lineage>
</organism>
<comment type="caution">
    <text evidence="6">The sequence shown here is derived from an EMBL/GenBank/DDBJ whole genome shotgun (WGS) entry which is preliminary data.</text>
</comment>
<dbReference type="GO" id="GO:0042054">
    <property type="term" value="F:histone methyltransferase activity"/>
    <property type="evidence" value="ECO:0007669"/>
    <property type="project" value="TreeGrafter"/>
</dbReference>
<proteinExistence type="predicted"/>